<reference evidence="6 7" key="1">
    <citation type="journal article" date="2019" name="Nat. Med.">
        <title>A library of human gut bacterial isolates paired with longitudinal multiomics data enables mechanistic microbiome research.</title>
        <authorList>
            <person name="Poyet M."/>
            <person name="Groussin M."/>
            <person name="Gibbons S.M."/>
            <person name="Avila-Pacheco J."/>
            <person name="Jiang X."/>
            <person name="Kearney S.M."/>
            <person name="Perrotta A.R."/>
            <person name="Berdy B."/>
            <person name="Zhao S."/>
            <person name="Lieberman T.D."/>
            <person name="Swanson P.K."/>
            <person name="Smith M."/>
            <person name="Roesemann S."/>
            <person name="Alexander J.E."/>
            <person name="Rich S.A."/>
            <person name="Livny J."/>
            <person name="Vlamakis H."/>
            <person name="Clish C."/>
            <person name="Bullock K."/>
            <person name="Deik A."/>
            <person name="Scott J."/>
            <person name="Pierce K.A."/>
            <person name="Xavier R.J."/>
            <person name="Alm E.J."/>
        </authorList>
    </citation>
    <scope>NUCLEOTIDE SEQUENCE [LARGE SCALE GENOMIC DNA]</scope>
    <source>
        <strain evidence="5 6">BIOML-A201</strain>
        <strain evidence="4 7">BIOML-A210</strain>
    </source>
</reference>
<sequence>MNGTIEQLRAAVYGQAIGDALGVPYEFHDRDAFTCTGMIGHGTHNQQAGTWSDDTSMMLATLDSLIGNDWQVDIEDMQHRFNAWLYDGEYAIDGNVFDCGNTVREALHRGHGLHGEWDNGNGSLMRIMPLAFTDAGRETVGEVSAITHAHRLSQECCWAWVQLLRSALHGNGLGRLGSYAKGYGRDSVKSGGYVKDTFNAAIWCVANTSNYRDCVLAAVNLGGDTDTTAAVAGGMAGILYGREAIPEKWVEQLRGKELIEQIINRVRR</sequence>
<dbReference type="GO" id="GO:0046872">
    <property type="term" value="F:metal ion binding"/>
    <property type="evidence" value="ECO:0007669"/>
    <property type="project" value="UniProtKB-KW"/>
</dbReference>
<comment type="caution">
    <text evidence="5">The sequence shown here is derived from an EMBL/GenBank/DDBJ whole genome shotgun (WGS) entry which is preliminary data.</text>
</comment>
<gene>
    <name evidence="5" type="ORF">GBI83_10025</name>
    <name evidence="4" type="ORF">GBI87_10485</name>
</gene>
<dbReference type="SUPFAM" id="SSF101478">
    <property type="entry name" value="ADP-ribosylglycohydrolase"/>
    <property type="match status" value="1"/>
</dbReference>
<evidence type="ECO:0000256" key="2">
    <source>
        <dbReference type="ARBA" id="ARBA00022801"/>
    </source>
</evidence>
<feature type="binding site" evidence="3">
    <location>
        <position position="224"/>
    </location>
    <ligand>
        <name>Mg(2+)</name>
        <dbReference type="ChEBI" id="CHEBI:18420"/>
        <label>1</label>
    </ligand>
</feature>
<keyword evidence="2 5" id="KW-0378">Hydrolase</keyword>
<proteinExistence type="inferred from homology"/>
<feature type="binding site" evidence="3">
    <location>
        <position position="226"/>
    </location>
    <ligand>
        <name>Mg(2+)</name>
        <dbReference type="ChEBI" id="CHEBI:18420"/>
        <label>1</label>
    </ligand>
</feature>
<accession>A0A6I1BYD5</accession>
<dbReference type="InterPro" id="IPR050792">
    <property type="entry name" value="ADP-ribosylglycohydrolase"/>
</dbReference>
<feature type="binding site" evidence="3">
    <location>
        <position position="227"/>
    </location>
    <ligand>
        <name>Mg(2+)</name>
        <dbReference type="ChEBI" id="CHEBI:18420"/>
        <label>1</label>
    </ligand>
</feature>
<dbReference type="EMBL" id="WDWL01000015">
    <property type="protein sequence ID" value="KAB7071006.1"/>
    <property type="molecule type" value="Genomic_DNA"/>
</dbReference>
<dbReference type="InterPro" id="IPR036705">
    <property type="entry name" value="Ribosyl_crysJ1_sf"/>
</dbReference>
<dbReference type="Proteomes" id="UP000467387">
    <property type="component" value="Unassembled WGS sequence"/>
</dbReference>
<evidence type="ECO:0000256" key="1">
    <source>
        <dbReference type="ARBA" id="ARBA00010702"/>
    </source>
</evidence>
<evidence type="ECO:0000313" key="4">
    <source>
        <dbReference type="EMBL" id="KAB7056143.1"/>
    </source>
</evidence>
<keyword evidence="3" id="KW-0479">Metal-binding</keyword>
<evidence type="ECO:0000256" key="3">
    <source>
        <dbReference type="PIRSR" id="PIRSR605502-1"/>
    </source>
</evidence>
<feature type="binding site" evidence="3">
    <location>
        <position position="52"/>
    </location>
    <ligand>
        <name>Mg(2+)</name>
        <dbReference type="ChEBI" id="CHEBI:18420"/>
        <label>1</label>
    </ligand>
</feature>
<dbReference type="EMBL" id="WDWU01000018">
    <property type="protein sequence ID" value="KAB7056143.1"/>
    <property type="molecule type" value="Genomic_DNA"/>
</dbReference>
<evidence type="ECO:0000313" key="6">
    <source>
        <dbReference type="Proteomes" id="UP000432196"/>
    </source>
</evidence>
<dbReference type="Proteomes" id="UP000432196">
    <property type="component" value="Unassembled WGS sequence"/>
</dbReference>
<protein>
    <submittedName>
        <fullName evidence="5">ADP-ribosylglycohydrolase</fullName>
    </submittedName>
</protein>
<name>A0A6I1BYD5_BIFLN</name>
<organism evidence="5 6">
    <name type="scientific">Bifidobacterium longum</name>
    <dbReference type="NCBI Taxonomy" id="216816"/>
    <lineage>
        <taxon>Bacteria</taxon>
        <taxon>Bacillati</taxon>
        <taxon>Actinomycetota</taxon>
        <taxon>Actinomycetes</taxon>
        <taxon>Bifidobacteriales</taxon>
        <taxon>Bifidobacteriaceae</taxon>
        <taxon>Bifidobacterium</taxon>
    </lineage>
</organism>
<dbReference type="GO" id="GO:0016787">
    <property type="term" value="F:hydrolase activity"/>
    <property type="evidence" value="ECO:0007669"/>
    <property type="project" value="UniProtKB-KW"/>
</dbReference>
<keyword evidence="3" id="KW-0460">Magnesium</keyword>
<dbReference type="AlphaFoldDB" id="A0A6I1BYD5"/>
<feature type="binding site" evidence="3">
    <location>
        <position position="54"/>
    </location>
    <ligand>
        <name>Mg(2+)</name>
        <dbReference type="ChEBI" id="CHEBI:18420"/>
        <label>1</label>
    </ligand>
</feature>
<comment type="similarity">
    <text evidence="1">Belongs to the ADP-ribosylglycohydrolase family.</text>
</comment>
<evidence type="ECO:0000313" key="5">
    <source>
        <dbReference type="EMBL" id="KAB7071006.1"/>
    </source>
</evidence>
<dbReference type="Pfam" id="PF03747">
    <property type="entry name" value="ADP_ribosyl_GH"/>
    <property type="match status" value="2"/>
</dbReference>
<feature type="binding site" evidence="3">
    <location>
        <position position="53"/>
    </location>
    <ligand>
        <name>Mg(2+)</name>
        <dbReference type="ChEBI" id="CHEBI:18420"/>
        <label>1</label>
    </ligand>
</feature>
<dbReference type="InterPro" id="IPR005502">
    <property type="entry name" value="Ribosyl_crysJ1"/>
</dbReference>
<evidence type="ECO:0000313" key="7">
    <source>
        <dbReference type="Proteomes" id="UP000467387"/>
    </source>
</evidence>
<comment type="cofactor">
    <cofactor evidence="3">
        <name>Mg(2+)</name>
        <dbReference type="ChEBI" id="CHEBI:18420"/>
    </cofactor>
    <text evidence="3">Binds 2 magnesium ions per subunit.</text>
</comment>
<dbReference type="PANTHER" id="PTHR16222:SF24">
    <property type="entry name" value="ADP-RIBOSYLHYDROLASE ARH3"/>
    <property type="match status" value="1"/>
</dbReference>
<dbReference type="PANTHER" id="PTHR16222">
    <property type="entry name" value="ADP-RIBOSYLGLYCOHYDROLASE"/>
    <property type="match status" value="1"/>
</dbReference>
<dbReference type="Gene3D" id="1.10.4080.10">
    <property type="entry name" value="ADP-ribosylation/Crystallin J1"/>
    <property type="match status" value="1"/>
</dbReference>